<keyword evidence="13" id="KW-0902">Two-component regulatory system</keyword>
<dbReference type="PANTHER" id="PTHR45339:SF1">
    <property type="entry name" value="HYBRID SIGNAL TRANSDUCTION HISTIDINE KINASE J"/>
    <property type="match status" value="1"/>
</dbReference>
<feature type="modified residue" description="Phosphohistidine" evidence="17">
    <location>
        <position position="1199"/>
    </location>
</feature>
<dbReference type="CDD" id="cd00082">
    <property type="entry name" value="HisKA"/>
    <property type="match status" value="1"/>
</dbReference>
<proteinExistence type="inferred from homology"/>
<feature type="domain" description="PAC" evidence="25">
    <location>
        <begin position="141"/>
        <end position="193"/>
    </location>
</feature>
<dbReference type="InterPro" id="IPR003594">
    <property type="entry name" value="HATPase_dom"/>
</dbReference>
<dbReference type="Pfam" id="PF00512">
    <property type="entry name" value="HisKA"/>
    <property type="match status" value="1"/>
</dbReference>
<dbReference type="SMART" id="SM00086">
    <property type="entry name" value="PAC"/>
    <property type="match status" value="4"/>
</dbReference>
<dbReference type="InterPro" id="IPR003661">
    <property type="entry name" value="HisK_dim/P_dom"/>
</dbReference>
<feature type="modified residue" description="4-aspartylphosphate" evidence="18">
    <location>
        <position position="1052"/>
    </location>
</feature>
<dbReference type="FunFam" id="1.10.287.130:FF:000038">
    <property type="entry name" value="Sensory transduction histidine kinase"/>
    <property type="match status" value="1"/>
</dbReference>
<dbReference type="SMART" id="SM00387">
    <property type="entry name" value="HATPase_c"/>
    <property type="match status" value="1"/>
</dbReference>
<dbReference type="AlphaFoldDB" id="A0A510HJ11"/>
<dbReference type="PANTHER" id="PTHR45339">
    <property type="entry name" value="HYBRID SIGNAL TRANSDUCTION HISTIDINE KINASE J"/>
    <property type="match status" value="1"/>
</dbReference>
<dbReference type="Gene3D" id="1.10.287.130">
    <property type="match status" value="1"/>
</dbReference>
<evidence type="ECO:0000256" key="18">
    <source>
        <dbReference type="PROSITE-ProRule" id="PRU00169"/>
    </source>
</evidence>
<evidence type="ECO:0000256" key="9">
    <source>
        <dbReference type="ARBA" id="ARBA00022741"/>
    </source>
</evidence>
<feature type="region of interest" description="Disordered" evidence="20">
    <location>
        <begin position="822"/>
        <end position="843"/>
    </location>
</feature>
<organism evidence="27 28">
    <name type="scientific">Rubrobacter xylanophilus</name>
    <dbReference type="NCBI Taxonomy" id="49319"/>
    <lineage>
        <taxon>Bacteria</taxon>
        <taxon>Bacillati</taxon>
        <taxon>Actinomycetota</taxon>
        <taxon>Rubrobacteria</taxon>
        <taxon>Rubrobacterales</taxon>
        <taxon>Rubrobacteraceae</taxon>
        <taxon>Rubrobacter</taxon>
    </lineage>
</organism>
<dbReference type="PROSITE" id="PS50113">
    <property type="entry name" value="PAC"/>
    <property type="match status" value="4"/>
</dbReference>
<keyword evidence="10" id="KW-0418">Kinase</keyword>
<feature type="domain" description="HPt" evidence="26">
    <location>
        <begin position="1155"/>
        <end position="1256"/>
    </location>
</feature>
<keyword evidence="14 21" id="KW-0472">Membrane</keyword>
<dbReference type="GO" id="GO:0005524">
    <property type="term" value="F:ATP binding"/>
    <property type="evidence" value="ECO:0007669"/>
    <property type="project" value="UniProtKB-KW"/>
</dbReference>
<gene>
    <name evidence="27" type="ORF">RxyAA322_18400</name>
</gene>
<evidence type="ECO:0000256" key="20">
    <source>
        <dbReference type="SAM" id="MobiDB-lite"/>
    </source>
</evidence>
<feature type="domain" description="PAC" evidence="25">
    <location>
        <begin position="528"/>
        <end position="580"/>
    </location>
</feature>
<feature type="domain" description="PAS" evidence="24">
    <location>
        <begin position="66"/>
        <end position="103"/>
    </location>
</feature>
<dbReference type="Gene3D" id="3.30.565.10">
    <property type="entry name" value="Histidine kinase-like ATPase, C-terminal domain"/>
    <property type="match status" value="1"/>
</dbReference>
<evidence type="ECO:0000256" key="7">
    <source>
        <dbReference type="ARBA" id="ARBA00022679"/>
    </source>
</evidence>
<dbReference type="Pfam" id="PF13426">
    <property type="entry name" value="PAS_9"/>
    <property type="match status" value="2"/>
</dbReference>
<feature type="transmembrane region" description="Helical" evidence="21">
    <location>
        <begin position="32"/>
        <end position="53"/>
    </location>
</feature>
<dbReference type="RefSeq" id="WP_244299675.1">
    <property type="nucleotide sequence ID" value="NZ_AP019791.1"/>
</dbReference>
<keyword evidence="9" id="KW-0547">Nucleotide-binding</keyword>
<dbReference type="InterPro" id="IPR035965">
    <property type="entry name" value="PAS-like_dom_sf"/>
</dbReference>
<dbReference type="InterPro" id="IPR013656">
    <property type="entry name" value="PAS_4"/>
</dbReference>
<keyword evidence="8 21" id="KW-0812">Transmembrane</keyword>
<dbReference type="InterPro" id="IPR001789">
    <property type="entry name" value="Sig_transdc_resp-reg_receiver"/>
</dbReference>
<evidence type="ECO:0000256" key="3">
    <source>
        <dbReference type="ARBA" id="ARBA00006402"/>
    </source>
</evidence>
<feature type="modified residue" description="4-aspartylphosphate" evidence="18">
    <location>
        <position position="909"/>
    </location>
</feature>
<dbReference type="FunFam" id="3.30.565.10:FF:000010">
    <property type="entry name" value="Sensor histidine kinase RcsC"/>
    <property type="match status" value="1"/>
</dbReference>
<feature type="domain" description="Histidine kinase" evidence="22">
    <location>
        <begin position="598"/>
        <end position="822"/>
    </location>
</feature>
<keyword evidence="12 21" id="KW-1133">Transmembrane helix</keyword>
<dbReference type="InterPro" id="IPR000700">
    <property type="entry name" value="PAS-assoc_C"/>
</dbReference>
<feature type="region of interest" description="Disordered" evidence="20">
    <location>
        <begin position="1124"/>
        <end position="1143"/>
    </location>
</feature>
<dbReference type="CDD" id="cd00130">
    <property type="entry name" value="PAS"/>
    <property type="match status" value="4"/>
</dbReference>
<keyword evidence="7" id="KW-0808">Transferase</keyword>
<evidence type="ECO:0000259" key="23">
    <source>
        <dbReference type="PROSITE" id="PS50110"/>
    </source>
</evidence>
<keyword evidence="11" id="KW-0067">ATP-binding</keyword>
<feature type="coiled-coil region" evidence="19">
    <location>
        <begin position="1228"/>
        <end position="1255"/>
    </location>
</feature>
<evidence type="ECO:0000259" key="26">
    <source>
        <dbReference type="PROSITE" id="PS50894"/>
    </source>
</evidence>
<feature type="domain" description="PAS" evidence="24">
    <location>
        <begin position="454"/>
        <end position="524"/>
    </location>
</feature>
<feature type="domain" description="PAC" evidence="25">
    <location>
        <begin position="401"/>
        <end position="453"/>
    </location>
</feature>
<dbReference type="InterPro" id="IPR013655">
    <property type="entry name" value="PAS_fold_3"/>
</dbReference>
<evidence type="ECO:0000256" key="14">
    <source>
        <dbReference type="ARBA" id="ARBA00023136"/>
    </source>
</evidence>
<dbReference type="GO" id="GO:0005886">
    <property type="term" value="C:plasma membrane"/>
    <property type="evidence" value="ECO:0007669"/>
    <property type="project" value="UniProtKB-SubCell"/>
</dbReference>
<evidence type="ECO:0000256" key="6">
    <source>
        <dbReference type="ARBA" id="ARBA00022553"/>
    </source>
</evidence>
<dbReference type="InterPro" id="IPR036097">
    <property type="entry name" value="HisK_dim/P_sf"/>
</dbReference>
<dbReference type="PROSITE" id="PS50112">
    <property type="entry name" value="PAS"/>
    <property type="match status" value="4"/>
</dbReference>
<keyword evidence="19" id="KW-0175">Coiled coil</keyword>
<dbReference type="Pfam" id="PF08447">
    <property type="entry name" value="PAS_3"/>
    <property type="match status" value="1"/>
</dbReference>
<dbReference type="NCBIfam" id="TIGR00229">
    <property type="entry name" value="sensory_box"/>
    <property type="match status" value="4"/>
</dbReference>
<dbReference type="InterPro" id="IPR000014">
    <property type="entry name" value="PAS"/>
</dbReference>
<dbReference type="InterPro" id="IPR036890">
    <property type="entry name" value="HATPase_C_sf"/>
</dbReference>
<dbReference type="CDD" id="cd16922">
    <property type="entry name" value="HATPase_EvgS-ArcB-TorS-like"/>
    <property type="match status" value="1"/>
</dbReference>
<dbReference type="SUPFAM" id="SSF55785">
    <property type="entry name" value="PYP-like sensor domain (PAS domain)"/>
    <property type="match status" value="4"/>
</dbReference>
<dbReference type="EMBL" id="AP019791">
    <property type="protein sequence ID" value="BBL79986.1"/>
    <property type="molecule type" value="Genomic_DNA"/>
</dbReference>
<evidence type="ECO:0000256" key="17">
    <source>
        <dbReference type="PROSITE-ProRule" id="PRU00110"/>
    </source>
</evidence>
<evidence type="ECO:0000256" key="4">
    <source>
        <dbReference type="ARBA" id="ARBA00012438"/>
    </source>
</evidence>
<dbReference type="CDD" id="cd17546">
    <property type="entry name" value="REC_hyHK_CKI1_RcsC-like"/>
    <property type="match status" value="2"/>
</dbReference>
<dbReference type="Gene3D" id="1.20.120.160">
    <property type="entry name" value="HPT domain"/>
    <property type="match status" value="1"/>
</dbReference>
<dbReference type="EC" id="2.7.13.3" evidence="4"/>
<evidence type="ECO:0000256" key="15">
    <source>
        <dbReference type="ARBA" id="ARBA00023306"/>
    </source>
</evidence>
<dbReference type="InterPro" id="IPR001610">
    <property type="entry name" value="PAC"/>
</dbReference>
<dbReference type="PROSITE" id="PS50109">
    <property type="entry name" value="HIS_KIN"/>
    <property type="match status" value="1"/>
</dbReference>
<evidence type="ECO:0000256" key="13">
    <source>
        <dbReference type="ARBA" id="ARBA00023012"/>
    </source>
</evidence>
<dbReference type="Gene3D" id="3.40.50.2300">
    <property type="match status" value="2"/>
</dbReference>
<evidence type="ECO:0000256" key="12">
    <source>
        <dbReference type="ARBA" id="ARBA00022989"/>
    </source>
</evidence>
<feature type="coiled-coil region" evidence="19">
    <location>
        <begin position="309"/>
        <end position="336"/>
    </location>
</feature>
<dbReference type="SUPFAM" id="SSF55874">
    <property type="entry name" value="ATPase domain of HSP90 chaperone/DNA topoisomerase II/histidine kinase"/>
    <property type="match status" value="1"/>
</dbReference>
<evidence type="ECO:0000313" key="27">
    <source>
        <dbReference type="EMBL" id="BBL79986.1"/>
    </source>
</evidence>
<dbReference type="SMART" id="SM00388">
    <property type="entry name" value="HisKA"/>
    <property type="match status" value="1"/>
</dbReference>
<feature type="coiled-coil region" evidence="19">
    <location>
        <begin position="564"/>
        <end position="598"/>
    </location>
</feature>
<evidence type="ECO:0000256" key="11">
    <source>
        <dbReference type="ARBA" id="ARBA00022840"/>
    </source>
</evidence>
<dbReference type="GO" id="GO:0000155">
    <property type="term" value="F:phosphorelay sensor kinase activity"/>
    <property type="evidence" value="ECO:0007669"/>
    <property type="project" value="InterPro"/>
</dbReference>
<dbReference type="Pfam" id="PF01627">
    <property type="entry name" value="Hpt"/>
    <property type="match status" value="1"/>
</dbReference>
<dbReference type="InterPro" id="IPR005467">
    <property type="entry name" value="His_kinase_dom"/>
</dbReference>
<evidence type="ECO:0000256" key="5">
    <source>
        <dbReference type="ARBA" id="ARBA00022475"/>
    </source>
</evidence>
<comment type="subcellular location">
    <subcellularLocation>
        <location evidence="2">Cell membrane</location>
        <topology evidence="2">Multi-pass membrane protein</topology>
    </subcellularLocation>
</comment>
<evidence type="ECO:0000256" key="21">
    <source>
        <dbReference type="SAM" id="Phobius"/>
    </source>
</evidence>
<dbReference type="PRINTS" id="PR00344">
    <property type="entry name" value="BCTRLSENSOR"/>
</dbReference>
<dbReference type="SMART" id="SM00091">
    <property type="entry name" value="PAS"/>
    <property type="match status" value="4"/>
</dbReference>
<comment type="catalytic activity">
    <reaction evidence="1">
        <text>ATP + protein L-histidine = ADP + protein N-phospho-L-histidine.</text>
        <dbReference type="EC" id="2.7.13.3"/>
    </reaction>
</comment>
<evidence type="ECO:0000259" key="25">
    <source>
        <dbReference type="PROSITE" id="PS50113"/>
    </source>
</evidence>
<feature type="domain" description="PAS" evidence="24">
    <location>
        <begin position="326"/>
        <end position="399"/>
    </location>
</feature>
<evidence type="ECO:0000256" key="1">
    <source>
        <dbReference type="ARBA" id="ARBA00000085"/>
    </source>
</evidence>
<dbReference type="Pfam" id="PF08448">
    <property type="entry name" value="PAS_4"/>
    <property type="match status" value="1"/>
</dbReference>
<feature type="domain" description="Response regulatory" evidence="23">
    <location>
        <begin position="1000"/>
        <end position="1122"/>
    </location>
</feature>
<name>A0A510HJ11_9ACTN</name>
<protein>
    <recommendedName>
        <fullName evidence="16">Circadian input-output histidine kinase CikA</fullName>
        <ecNumber evidence="4">2.7.13.3</ecNumber>
    </recommendedName>
</protein>
<evidence type="ECO:0000256" key="10">
    <source>
        <dbReference type="ARBA" id="ARBA00022777"/>
    </source>
</evidence>
<keyword evidence="6 18" id="KW-0597">Phosphoprotein</keyword>
<evidence type="ECO:0000313" key="28">
    <source>
        <dbReference type="Proteomes" id="UP000318065"/>
    </source>
</evidence>
<evidence type="ECO:0000256" key="19">
    <source>
        <dbReference type="SAM" id="Coils"/>
    </source>
</evidence>
<dbReference type="InterPro" id="IPR011006">
    <property type="entry name" value="CheY-like_superfamily"/>
</dbReference>
<evidence type="ECO:0000256" key="16">
    <source>
        <dbReference type="ARBA" id="ARBA00074306"/>
    </source>
</evidence>
<reference evidence="27" key="1">
    <citation type="journal article" date="2019" name="Microbiol. Resour. Announc.">
        <title>Complete Genome Sequence of Rubrobacter xylanophilus Strain AA3-22, Isolated from Arima Onsen in Japan.</title>
        <authorList>
            <person name="Tomariguchi N."/>
            <person name="Miyazaki K."/>
        </authorList>
    </citation>
    <scope>NUCLEOTIDE SEQUENCE [LARGE SCALE GENOMIC DNA]</scope>
    <source>
        <strain evidence="27">AA3-22</strain>
    </source>
</reference>
<dbReference type="SUPFAM" id="SSF47226">
    <property type="entry name" value="Histidine-containing phosphotransfer domain, HPT domain"/>
    <property type="match status" value="1"/>
</dbReference>
<feature type="domain" description="Response regulatory" evidence="23">
    <location>
        <begin position="852"/>
        <end position="978"/>
    </location>
</feature>
<dbReference type="SMART" id="SM00448">
    <property type="entry name" value="REC"/>
    <property type="match status" value="2"/>
</dbReference>
<dbReference type="InterPro" id="IPR008207">
    <property type="entry name" value="Sig_transdc_His_kin_Hpt_dom"/>
</dbReference>
<feature type="domain" description="PAS" evidence="24">
    <location>
        <begin position="194"/>
        <end position="269"/>
    </location>
</feature>
<evidence type="ECO:0000259" key="24">
    <source>
        <dbReference type="PROSITE" id="PS50112"/>
    </source>
</evidence>
<keyword evidence="15" id="KW-0131">Cell cycle</keyword>
<dbReference type="Pfam" id="PF00072">
    <property type="entry name" value="Response_reg"/>
    <property type="match status" value="2"/>
</dbReference>
<dbReference type="Pfam" id="PF02518">
    <property type="entry name" value="HATPase_c"/>
    <property type="match status" value="1"/>
</dbReference>
<dbReference type="Proteomes" id="UP000318065">
    <property type="component" value="Chromosome"/>
</dbReference>
<dbReference type="PROSITE" id="PS50110">
    <property type="entry name" value="RESPONSE_REGULATORY"/>
    <property type="match status" value="2"/>
</dbReference>
<dbReference type="InterPro" id="IPR004358">
    <property type="entry name" value="Sig_transdc_His_kin-like_C"/>
</dbReference>
<dbReference type="PROSITE" id="PS50894">
    <property type="entry name" value="HPT"/>
    <property type="match status" value="1"/>
</dbReference>
<evidence type="ECO:0000256" key="8">
    <source>
        <dbReference type="ARBA" id="ARBA00022692"/>
    </source>
</evidence>
<feature type="domain" description="PAC" evidence="25">
    <location>
        <begin position="274"/>
        <end position="325"/>
    </location>
</feature>
<keyword evidence="5" id="KW-1003">Cell membrane</keyword>
<comment type="similarity">
    <text evidence="3">In the N-terminal section; belongs to the phytochrome family.</text>
</comment>
<dbReference type="SUPFAM" id="SSF47384">
    <property type="entry name" value="Homodimeric domain of signal transducing histidine kinase"/>
    <property type="match status" value="1"/>
</dbReference>
<sequence>MRRLLPAAVLISVLIGWLRFEGERAGLYGTTTGVVMMTAANILVVLALMLWGARMLRRVERGRTAAEENYRSIYENAVEGIFQSTPEGKLITANPAMARMFGYGSPREMVSEMTDLGSQLWEKPEDRERFVEKLRREGSVSGFEARLRRRDGSPLWASLSGRAVTDGEGRVVRLEGAVQDISWRKRQEEALEESRRQFRDLFERSVDALLIHDGEGNIADCNAEACRSLGYSREELLRMNVRDFATNLVRRDHRPPGEPTLWERALSGDPGVVAGVHFGEHRRRDGTTFPVEVRVGPVVYDGRRMILASARDITERKRKEEELRRAEERYRRLIEQIPGIVYIEDIETGATLYDSPKIEEILGYPADTYKSDPHYWQKIVHPEDRELLRREEEKALKTGKLSVEYRVLAQDGRVVWVREEAIVIPGEQGQASVWQGLILDITERKQAEQALYESEQRFRRSFDDAPIGMALVSPEGRFLQVNRALCEIIGYPPERLMQKTFQEITHPEDLEKDLALLRRLMAREIPRYQMEKRYIHASGRIVWAQLSVSMVTDEKGEPLHFIGQVQDITERKRIEEELREAKEQAEAASRAKSEFVANMSHEIRTPMNGIIGMAELLLDTPLDPEQEEYARTIRSSGETLLSILNDILDFSKIEAGRLTLERIPFEIHREVEEVASLLATRAHAKGLELVCFVEPEVPPLLEGDPFRLRQVLTNLIGNAIKFTDEGEVVVQASLSDGSPTPEGTVELRFEVTDSGIGMSEEQQRRLFEAFSQADASTTRRYGGTGLGLAISRQLVEMMGGTIGVRSSPGEGSTFHFTARFSLPGSDGGSPPEKAETYVGPPPEDRESLAGLKVLIVDDNATNRTILCRQLEAWRMHPKSVPGAEEAMRELAESGTFDGSSSGYELIILDMQMPDVDGLELARRIRERLPTGARSSPRLLLLTSMDPDIKERARASGIEATLQKPVRQSQLYDAIANLLQRKERRPAPRPAARERAASGGLVLLAEDNPVNQRVASRMLHRLGYEVEVAQDGEEALEKLFGEEGREYAAVLMDIQMPRMDGLEATRRIRNKEEEEGLPRLPIIAMSAHAMQEDRTRALEAGMDHYISKPVKTAVLEEVLERFVRKREKASPGEPTPSTADEPALAPESLRELDELGEEVFGELAELFLEDAPSRIAGMKEALEKEGSCEERAQRLRALSHALKGSAASLGAKRLSSLAQKLNEGTSAAAVEREEQRRDLLRLMEEIEREFARVREEIEGRLS</sequence>
<evidence type="ECO:0000259" key="22">
    <source>
        <dbReference type="PROSITE" id="PS50109"/>
    </source>
</evidence>
<accession>A0A510HJ11</accession>
<dbReference type="SUPFAM" id="SSF52172">
    <property type="entry name" value="CheY-like"/>
    <property type="match status" value="2"/>
</dbReference>
<evidence type="ECO:0000256" key="2">
    <source>
        <dbReference type="ARBA" id="ARBA00004651"/>
    </source>
</evidence>
<dbReference type="InterPro" id="IPR036641">
    <property type="entry name" value="HPT_dom_sf"/>
</dbReference>
<keyword evidence="28" id="KW-1185">Reference proteome</keyword>
<dbReference type="Gene3D" id="3.30.450.20">
    <property type="entry name" value="PAS domain"/>
    <property type="match status" value="4"/>
</dbReference>